<evidence type="ECO:0000313" key="2">
    <source>
        <dbReference type="Proteomes" id="UP000030745"/>
    </source>
</evidence>
<dbReference type="RefSeq" id="XP_012210918.1">
    <property type="nucleotide sequence ID" value="XM_012355528.1"/>
</dbReference>
<reference evidence="1 2" key="1">
    <citation type="journal article" date="2013" name="PLoS Genet.">
        <title>Distinctive expansion of potential virulence genes in the genome of the oomycete fish pathogen Saprolegnia parasitica.</title>
        <authorList>
            <person name="Jiang R.H."/>
            <person name="de Bruijn I."/>
            <person name="Haas B.J."/>
            <person name="Belmonte R."/>
            <person name="Lobach L."/>
            <person name="Christie J."/>
            <person name="van den Ackerveken G."/>
            <person name="Bottin A."/>
            <person name="Bulone V."/>
            <person name="Diaz-Moreno S.M."/>
            <person name="Dumas B."/>
            <person name="Fan L."/>
            <person name="Gaulin E."/>
            <person name="Govers F."/>
            <person name="Grenville-Briggs L.J."/>
            <person name="Horner N.R."/>
            <person name="Levin J.Z."/>
            <person name="Mammella M."/>
            <person name="Meijer H.J."/>
            <person name="Morris P."/>
            <person name="Nusbaum C."/>
            <person name="Oome S."/>
            <person name="Phillips A.J."/>
            <person name="van Rooyen D."/>
            <person name="Rzeszutek E."/>
            <person name="Saraiva M."/>
            <person name="Secombes C.J."/>
            <person name="Seidl M.F."/>
            <person name="Snel B."/>
            <person name="Stassen J.H."/>
            <person name="Sykes S."/>
            <person name="Tripathy S."/>
            <person name="van den Berg H."/>
            <person name="Vega-Arreguin J.C."/>
            <person name="Wawra S."/>
            <person name="Young S.K."/>
            <person name="Zeng Q."/>
            <person name="Dieguez-Uribeondo J."/>
            <person name="Russ C."/>
            <person name="Tyler B.M."/>
            <person name="van West P."/>
        </authorList>
    </citation>
    <scope>NUCLEOTIDE SEQUENCE [LARGE SCALE GENOMIC DNA]</scope>
    <source>
        <strain evidence="1 2">CBS 223.65</strain>
    </source>
</reference>
<dbReference type="EMBL" id="KK583446">
    <property type="protein sequence ID" value="KDO18376.1"/>
    <property type="molecule type" value="Genomic_DNA"/>
</dbReference>
<dbReference type="GeneID" id="24137805"/>
<gene>
    <name evidence="1" type="ORF">SPRG_16157</name>
</gene>
<evidence type="ECO:0000313" key="1">
    <source>
        <dbReference type="EMBL" id="KDO18376.1"/>
    </source>
</evidence>
<feature type="non-terminal residue" evidence="1">
    <location>
        <position position="81"/>
    </location>
</feature>
<sequence length="81" mass="8909">MPALPAALRQAVLEFAIDTSRPLAMDAATLRLVNHAWAEAVESVPLRVRVHILSTTSQQDDRVVRLSAMSADPFRYPLVAN</sequence>
<keyword evidence="2" id="KW-1185">Reference proteome</keyword>
<protein>
    <submittedName>
        <fullName evidence="1">Uncharacterized protein</fullName>
    </submittedName>
</protein>
<dbReference type="OrthoDB" id="79149at2759"/>
<dbReference type="KEGG" id="spar:SPRG_16157"/>
<dbReference type="Proteomes" id="UP000030745">
    <property type="component" value="Unassembled WGS sequence"/>
</dbReference>
<organism evidence="1 2">
    <name type="scientific">Saprolegnia parasitica (strain CBS 223.65)</name>
    <dbReference type="NCBI Taxonomy" id="695850"/>
    <lineage>
        <taxon>Eukaryota</taxon>
        <taxon>Sar</taxon>
        <taxon>Stramenopiles</taxon>
        <taxon>Oomycota</taxon>
        <taxon>Saprolegniomycetes</taxon>
        <taxon>Saprolegniales</taxon>
        <taxon>Saprolegniaceae</taxon>
        <taxon>Saprolegnia</taxon>
    </lineage>
</organism>
<proteinExistence type="predicted"/>
<dbReference type="VEuPathDB" id="FungiDB:SPRG_16157"/>
<name>A0A067BVQ7_SAPPC</name>
<accession>A0A067BVQ7</accession>
<dbReference type="AlphaFoldDB" id="A0A067BVQ7"/>